<gene>
    <name evidence="1" type="ORF">UFOVP649_52</name>
</gene>
<proteinExistence type="predicted"/>
<sequence>MTTIPTIHLNGTGKDTLTIEYYAAYKAIKESINTLLDATLNGRDYYPQGSDAFYQAREERQDALSKLHQVKTYIEEMITGIAEQ</sequence>
<organism evidence="1">
    <name type="scientific">uncultured Caudovirales phage</name>
    <dbReference type="NCBI Taxonomy" id="2100421"/>
    <lineage>
        <taxon>Viruses</taxon>
        <taxon>Duplodnaviria</taxon>
        <taxon>Heunggongvirae</taxon>
        <taxon>Uroviricota</taxon>
        <taxon>Caudoviricetes</taxon>
        <taxon>Peduoviridae</taxon>
        <taxon>Maltschvirus</taxon>
        <taxon>Maltschvirus maltsch</taxon>
    </lineage>
</organism>
<accession>A0A6J5N7D6</accession>
<dbReference type="EMBL" id="LR796624">
    <property type="protein sequence ID" value="CAB4154979.1"/>
    <property type="molecule type" value="Genomic_DNA"/>
</dbReference>
<name>A0A6J5N7D6_9CAUD</name>
<evidence type="ECO:0000313" key="1">
    <source>
        <dbReference type="EMBL" id="CAB4154979.1"/>
    </source>
</evidence>
<protein>
    <submittedName>
        <fullName evidence="1">Uncharacterized protein</fullName>
    </submittedName>
</protein>
<reference evidence="1" key="1">
    <citation type="submission" date="2020-04" db="EMBL/GenBank/DDBJ databases">
        <authorList>
            <person name="Chiriac C."/>
            <person name="Salcher M."/>
            <person name="Ghai R."/>
            <person name="Kavagutti S V."/>
        </authorList>
    </citation>
    <scope>NUCLEOTIDE SEQUENCE</scope>
</reference>